<comment type="subcellular location">
    <subcellularLocation>
        <location evidence="2 12">Cell inner membrane</location>
        <topology evidence="2 12">Single-pass membrane protein</topology>
    </subcellularLocation>
</comment>
<keyword evidence="10 12" id="KW-1133">Transmembrane helix</keyword>
<evidence type="ECO:0000256" key="1">
    <source>
        <dbReference type="ARBA" id="ARBA00002442"/>
    </source>
</evidence>
<dbReference type="GO" id="GO:0005886">
    <property type="term" value="C:plasma membrane"/>
    <property type="evidence" value="ECO:0007669"/>
    <property type="project" value="UniProtKB-SubCell"/>
</dbReference>
<dbReference type="AlphaFoldDB" id="A0A6I6MUN7"/>
<dbReference type="Pfam" id="PF04995">
    <property type="entry name" value="CcmD"/>
    <property type="match status" value="1"/>
</dbReference>
<evidence type="ECO:0000256" key="9">
    <source>
        <dbReference type="ARBA" id="ARBA00022748"/>
    </source>
</evidence>
<proteinExistence type="inferred from homology"/>
<evidence type="ECO:0000256" key="12">
    <source>
        <dbReference type="RuleBase" id="RU363101"/>
    </source>
</evidence>
<evidence type="ECO:0000256" key="10">
    <source>
        <dbReference type="ARBA" id="ARBA00022989"/>
    </source>
</evidence>
<keyword evidence="5 12" id="KW-0813">Transport</keyword>
<accession>A0A6I6MUN7</accession>
<comment type="function">
    <text evidence="1 12">Required for the export of heme to the periplasm for the biogenesis of c-type cytochromes.</text>
</comment>
<keyword evidence="7 12" id="KW-0997">Cell inner membrane</keyword>
<dbReference type="KEGG" id="tsv:DSM104635_02221"/>
<dbReference type="GO" id="GO:0015886">
    <property type="term" value="P:heme transport"/>
    <property type="evidence" value="ECO:0007669"/>
    <property type="project" value="InterPro"/>
</dbReference>
<evidence type="ECO:0000256" key="5">
    <source>
        <dbReference type="ARBA" id="ARBA00022448"/>
    </source>
</evidence>
<keyword evidence="9 12" id="KW-0201">Cytochrome c-type biogenesis</keyword>
<sequence>MIEGGWPFVWTAYAVTFGALIPLAAIVWLRLAHWAKEARALDAKRGKS</sequence>
<name>A0A6I6MUN7_9CAUL</name>
<evidence type="ECO:0000256" key="3">
    <source>
        <dbReference type="ARBA" id="ARBA00008741"/>
    </source>
</evidence>
<dbReference type="InterPro" id="IPR007078">
    <property type="entry name" value="Haem_export_protD_CcmD"/>
</dbReference>
<dbReference type="Proteomes" id="UP000431269">
    <property type="component" value="Chromosome"/>
</dbReference>
<protein>
    <recommendedName>
        <fullName evidence="4 12">Heme exporter protein D</fullName>
    </recommendedName>
</protein>
<evidence type="ECO:0000256" key="7">
    <source>
        <dbReference type="ARBA" id="ARBA00022519"/>
    </source>
</evidence>
<keyword evidence="11 12" id="KW-0472">Membrane</keyword>
<organism evidence="13 14">
    <name type="scientific">Terricaulis silvestris</name>
    <dbReference type="NCBI Taxonomy" id="2686094"/>
    <lineage>
        <taxon>Bacteria</taxon>
        <taxon>Pseudomonadati</taxon>
        <taxon>Pseudomonadota</taxon>
        <taxon>Alphaproteobacteria</taxon>
        <taxon>Caulobacterales</taxon>
        <taxon>Caulobacteraceae</taxon>
        <taxon>Terricaulis</taxon>
    </lineage>
</organism>
<evidence type="ECO:0000256" key="2">
    <source>
        <dbReference type="ARBA" id="ARBA00004377"/>
    </source>
</evidence>
<evidence type="ECO:0000256" key="4">
    <source>
        <dbReference type="ARBA" id="ARBA00016461"/>
    </source>
</evidence>
<evidence type="ECO:0000256" key="8">
    <source>
        <dbReference type="ARBA" id="ARBA00022692"/>
    </source>
</evidence>
<evidence type="ECO:0000256" key="6">
    <source>
        <dbReference type="ARBA" id="ARBA00022475"/>
    </source>
</evidence>
<comment type="similarity">
    <text evidence="3 12">Belongs to the CcmD/CycX/HelD family.</text>
</comment>
<keyword evidence="8 12" id="KW-0812">Transmembrane</keyword>
<dbReference type="RefSeq" id="WP_158766236.1">
    <property type="nucleotide sequence ID" value="NZ_CP047045.1"/>
</dbReference>
<keyword evidence="6 12" id="KW-1003">Cell membrane</keyword>
<evidence type="ECO:0000313" key="14">
    <source>
        <dbReference type="Proteomes" id="UP000431269"/>
    </source>
</evidence>
<gene>
    <name evidence="13" type="ORF">DSM104635_02221</name>
</gene>
<evidence type="ECO:0000256" key="11">
    <source>
        <dbReference type="ARBA" id="ARBA00023136"/>
    </source>
</evidence>
<keyword evidence="14" id="KW-1185">Reference proteome</keyword>
<dbReference type="EMBL" id="CP047045">
    <property type="protein sequence ID" value="QGZ95372.1"/>
    <property type="molecule type" value="Genomic_DNA"/>
</dbReference>
<reference evidence="14" key="1">
    <citation type="submission" date="2019-12" db="EMBL/GenBank/DDBJ databases">
        <title>Complete genome of Terracaulis silvestris 0127_4.</title>
        <authorList>
            <person name="Vieira S."/>
            <person name="Riedel T."/>
            <person name="Sproer C."/>
            <person name="Pascual J."/>
            <person name="Boedeker C."/>
            <person name="Overmann J."/>
        </authorList>
    </citation>
    <scope>NUCLEOTIDE SEQUENCE [LARGE SCALE GENOMIC DNA]</scope>
    <source>
        <strain evidence="14">0127_4</strain>
    </source>
</reference>
<evidence type="ECO:0000313" key="13">
    <source>
        <dbReference type="EMBL" id="QGZ95372.1"/>
    </source>
</evidence>
<feature type="transmembrane region" description="Helical" evidence="12">
    <location>
        <begin position="6"/>
        <end position="29"/>
    </location>
</feature>
<dbReference type="GO" id="GO:0017004">
    <property type="term" value="P:cytochrome complex assembly"/>
    <property type="evidence" value="ECO:0007669"/>
    <property type="project" value="UniProtKB-KW"/>
</dbReference>